<dbReference type="Proteomes" id="UP000027195">
    <property type="component" value="Unassembled WGS sequence"/>
</dbReference>
<feature type="region of interest" description="Disordered" evidence="1">
    <location>
        <begin position="46"/>
        <end position="68"/>
    </location>
</feature>
<protein>
    <recommendedName>
        <fullName evidence="4">G domain-containing protein</fullName>
    </recommendedName>
</protein>
<dbReference type="Gene3D" id="3.40.50.300">
    <property type="entry name" value="P-loop containing nucleotide triphosphate hydrolases"/>
    <property type="match status" value="1"/>
</dbReference>
<proteinExistence type="predicted"/>
<gene>
    <name evidence="2" type="ORF">BOTBODRAFT_33656</name>
</gene>
<dbReference type="EMBL" id="KL198044">
    <property type="protein sequence ID" value="KDQ13331.1"/>
    <property type="molecule type" value="Genomic_DNA"/>
</dbReference>
<dbReference type="AlphaFoldDB" id="A0A067MP48"/>
<sequence>MPGSDSSQEEIRRPERFRILIIGRANAGKTTILRAVCGAEGEPDVYDRDGSKITPEVHPGGVPDAPRAENEDVHDAALAESGEVMPGSTHSASRTTFRANLRTTLRTIRARIMCRPSDSVLASEPSNLPPSLHPGETRNLIFAPHSVLIPDLPIGPNLAAPLPYSQDNPNSILAPSALRGEHNVEYSLEFPSNPSFVFHDSRGFESGATDELELVRKFIQDKATLGSMKNQLHAIWYCFSTDSNRFMTAADKEFFDTIDTGIVPVIAIFTKFDALDSVAFSALEAQGVPFEEARKRAPEHAQANFDNNLLPLIKNVAHPPRAVACLRNMHNKGSPDAIQKAASELVERTEAALDNDALKVLLVQAQRINVELCMKGAVNSGVITKAAQDAFQQNPATFHPLQSKLIGEIFQWFPSIWNAWTDPFIEAATPHITPHLQSMPPALQIISVGCAAVIIAAKAFWLHSGYTRVPQITAASQHYFQSTTAEHVRVAILEAFKGAPVLYDTPESIAALEQVVLKNQMSIPHPTSVM</sequence>
<evidence type="ECO:0000256" key="1">
    <source>
        <dbReference type="SAM" id="MobiDB-lite"/>
    </source>
</evidence>
<dbReference type="HOGENOM" id="CLU_023805_6_2_1"/>
<keyword evidence="3" id="KW-1185">Reference proteome</keyword>
<evidence type="ECO:0000313" key="3">
    <source>
        <dbReference type="Proteomes" id="UP000027195"/>
    </source>
</evidence>
<dbReference type="InParanoid" id="A0A067MP48"/>
<dbReference type="STRING" id="930990.A0A067MP48"/>
<evidence type="ECO:0000313" key="2">
    <source>
        <dbReference type="EMBL" id="KDQ13331.1"/>
    </source>
</evidence>
<dbReference type="OrthoDB" id="59699at2759"/>
<reference evidence="3" key="1">
    <citation type="journal article" date="2014" name="Proc. Natl. Acad. Sci. U.S.A.">
        <title>Extensive sampling of basidiomycete genomes demonstrates inadequacy of the white-rot/brown-rot paradigm for wood decay fungi.</title>
        <authorList>
            <person name="Riley R."/>
            <person name="Salamov A.A."/>
            <person name="Brown D.W."/>
            <person name="Nagy L.G."/>
            <person name="Floudas D."/>
            <person name="Held B.W."/>
            <person name="Levasseur A."/>
            <person name="Lombard V."/>
            <person name="Morin E."/>
            <person name="Otillar R."/>
            <person name="Lindquist E.A."/>
            <person name="Sun H."/>
            <person name="LaButti K.M."/>
            <person name="Schmutz J."/>
            <person name="Jabbour D."/>
            <person name="Luo H."/>
            <person name="Baker S.E."/>
            <person name="Pisabarro A.G."/>
            <person name="Walton J.D."/>
            <person name="Blanchette R.A."/>
            <person name="Henrissat B."/>
            <person name="Martin F."/>
            <person name="Cullen D."/>
            <person name="Hibbett D.S."/>
            <person name="Grigoriev I.V."/>
        </authorList>
    </citation>
    <scope>NUCLEOTIDE SEQUENCE [LARGE SCALE GENOMIC DNA]</scope>
    <source>
        <strain evidence="3">FD-172 SS1</strain>
    </source>
</reference>
<dbReference type="SUPFAM" id="SSF52540">
    <property type="entry name" value="P-loop containing nucleoside triphosphate hydrolases"/>
    <property type="match status" value="1"/>
</dbReference>
<evidence type="ECO:0008006" key="4">
    <source>
        <dbReference type="Google" id="ProtNLM"/>
    </source>
</evidence>
<name>A0A067MP48_BOTB1</name>
<dbReference type="InterPro" id="IPR027417">
    <property type="entry name" value="P-loop_NTPase"/>
</dbReference>
<accession>A0A067MP48</accession>
<organism evidence="2 3">
    <name type="scientific">Botryobasidium botryosum (strain FD-172 SS1)</name>
    <dbReference type="NCBI Taxonomy" id="930990"/>
    <lineage>
        <taxon>Eukaryota</taxon>
        <taxon>Fungi</taxon>
        <taxon>Dikarya</taxon>
        <taxon>Basidiomycota</taxon>
        <taxon>Agaricomycotina</taxon>
        <taxon>Agaricomycetes</taxon>
        <taxon>Cantharellales</taxon>
        <taxon>Botryobasidiaceae</taxon>
        <taxon>Botryobasidium</taxon>
    </lineage>
</organism>